<dbReference type="RefSeq" id="WP_279817859.1">
    <property type="nucleotide sequence ID" value="NZ_BAAAEN010000006.1"/>
</dbReference>
<name>A0ABN1BTQ7_9BURK</name>
<protein>
    <submittedName>
        <fullName evidence="4">Aldehyde dehydrogenase family protein</fullName>
    </submittedName>
</protein>
<dbReference type="SUPFAM" id="SSF53720">
    <property type="entry name" value="ALDH-like"/>
    <property type="match status" value="1"/>
</dbReference>
<keyword evidence="5" id="KW-1185">Reference proteome</keyword>
<sequence length="479" mass="50287">MKDTLAGEVQASFIDGARVAPGVARMPWRQAGSGGMLAIAEADEGIVAQAVDSARRAFQAQRPAPSTVRLRHLQCLKDALSREAAALARLISEDVGKPIRVARGEVARGLQFVEACMSELSHLGGEVLPLDAVPAGVGRIGYTRRFPYGVVGAITPFNAPVNLLVQKLAPALAAGNACVAKPAPASLRTALHLAAAAVEAGLPPGMMNVLAGDKATALALAGHPDVGVVSFTGGVQAGEALARATGVRRFVSELGSSAANVVLADADLESAVAKIATAAFEASGQQCISAQRIIVEARIYDEFAERFAAAAGRMRVGPADDERTDVGPLVSEASADRIMALCDDAISLGARYRLAPRREGLVLSPVIIEELSPSARLWHEEVFGPVAVLIRASDANHALELANDSPFGLQGAVFTRSLSQAFRFAESFEVGALWVNEASRFRLDMYPFGGMKLSGTGREGVRYAIEELSQLKFTGIAWQ</sequence>
<proteinExistence type="inferred from homology"/>
<feature type="domain" description="Aldehyde dehydrogenase" evidence="3">
    <location>
        <begin position="38"/>
        <end position="473"/>
    </location>
</feature>
<dbReference type="InterPro" id="IPR016161">
    <property type="entry name" value="Ald_DH/histidinol_DH"/>
</dbReference>
<dbReference type="InterPro" id="IPR016163">
    <property type="entry name" value="Ald_DH_C"/>
</dbReference>
<dbReference type="Proteomes" id="UP001501706">
    <property type="component" value="Unassembled WGS sequence"/>
</dbReference>
<dbReference type="EMBL" id="BAAAEN010000006">
    <property type="protein sequence ID" value="GAA0504176.1"/>
    <property type="molecule type" value="Genomic_DNA"/>
</dbReference>
<gene>
    <name evidence="4" type="ORF">GCM10009097_21300</name>
</gene>
<dbReference type="InterPro" id="IPR015590">
    <property type="entry name" value="Aldehyde_DH_dom"/>
</dbReference>
<dbReference type="Pfam" id="PF00171">
    <property type="entry name" value="Aldedh"/>
    <property type="match status" value="1"/>
</dbReference>
<dbReference type="InterPro" id="IPR016162">
    <property type="entry name" value="Ald_DH_N"/>
</dbReference>
<accession>A0ABN1BTQ7</accession>
<evidence type="ECO:0000259" key="3">
    <source>
        <dbReference type="Pfam" id="PF00171"/>
    </source>
</evidence>
<reference evidence="4 5" key="1">
    <citation type="journal article" date="2019" name="Int. J. Syst. Evol. Microbiol.">
        <title>The Global Catalogue of Microorganisms (GCM) 10K type strain sequencing project: providing services to taxonomists for standard genome sequencing and annotation.</title>
        <authorList>
            <consortium name="The Broad Institute Genomics Platform"/>
            <consortium name="The Broad Institute Genome Sequencing Center for Infectious Disease"/>
            <person name="Wu L."/>
            <person name="Ma J."/>
        </authorList>
    </citation>
    <scope>NUCLEOTIDE SEQUENCE [LARGE SCALE GENOMIC DNA]</scope>
    <source>
        <strain evidence="4 5">JCM 14330</strain>
    </source>
</reference>
<dbReference type="PANTHER" id="PTHR42991">
    <property type="entry name" value="ALDEHYDE DEHYDROGENASE"/>
    <property type="match status" value="1"/>
</dbReference>
<dbReference type="PANTHER" id="PTHR42991:SF1">
    <property type="entry name" value="ALDEHYDE DEHYDROGENASE"/>
    <property type="match status" value="1"/>
</dbReference>
<evidence type="ECO:0000313" key="5">
    <source>
        <dbReference type="Proteomes" id="UP001501706"/>
    </source>
</evidence>
<comment type="similarity">
    <text evidence="1">Belongs to the aldehyde dehydrogenase family.</text>
</comment>
<evidence type="ECO:0000256" key="1">
    <source>
        <dbReference type="ARBA" id="ARBA00009986"/>
    </source>
</evidence>
<organism evidence="4 5">
    <name type="scientific">Pigmentiphaga daeguensis</name>
    <dbReference type="NCBI Taxonomy" id="414049"/>
    <lineage>
        <taxon>Bacteria</taxon>
        <taxon>Pseudomonadati</taxon>
        <taxon>Pseudomonadota</taxon>
        <taxon>Betaproteobacteria</taxon>
        <taxon>Burkholderiales</taxon>
        <taxon>Alcaligenaceae</taxon>
        <taxon>Pigmentiphaga</taxon>
    </lineage>
</organism>
<dbReference type="Gene3D" id="3.40.605.10">
    <property type="entry name" value="Aldehyde Dehydrogenase, Chain A, domain 1"/>
    <property type="match status" value="1"/>
</dbReference>
<keyword evidence="2" id="KW-0560">Oxidoreductase</keyword>
<evidence type="ECO:0000256" key="2">
    <source>
        <dbReference type="ARBA" id="ARBA00023002"/>
    </source>
</evidence>
<dbReference type="InterPro" id="IPR051020">
    <property type="entry name" value="ALDH-related_metabolic_enz"/>
</dbReference>
<dbReference type="Gene3D" id="3.40.309.10">
    <property type="entry name" value="Aldehyde Dehydrogenase, Chain A, domain 2"/>
    <property type="match status" value="1"/>
</dbReference>
<evidence type="ECO:0000313" key="4">
    <source>
        <dbReference type="EMBL" id="GAA0504176.1"/>
    </source>
</evidence>
<comment type="caution">
    <text evidence="4">The sequence shown here is derived from an EMBL/GenBank/DDBJ whole genome shotgun (WGS) entry which is preliminary data.</text>
</comment>